<comment type="caution">
    <text evidence="7">The sequence shown here is derived from an EMBL/GenBank/DDBJ whole genome shotgun (WGS) entry which is preliminary data.</text>
</comment>
<evidence type="ECO:0000259" key="6">
    <source>
        <dbReference type="PROSITE" id="PS50931"/>
    </source>
</evidence>
<dbReference type="PANTHER" id="PTHR30537:SF3">
    <property type="entry name" value="TRANSCRIPTIONAL REGULATORY PROTEIN"/>
    <property type="match status" value="1"/>
</dbReference>
<reference evidence="7 8" key="1">
    <citation type="journal article" date="2014" name="Int. J. Syst. Evol. Microbiol.">
        <title>Complete genome sequence of Corynebacterium casei LMG S-19264T (=DSM 44701T), isolated from a smear-ripened cheese.</title>
        <authorList>
            <consortium name="US DOE Joint Genome Institute (JGI-PGF)"/>
            <person name="Walter F."/>
            <person name="Albersmeier A."/>
            <person name="Kalinowski J."/>
            <person name="Ruckert C."/>
        </authorList>
    </citation>
    <scope>NUCLEOTIDE SEQUENCE [LARGE SCALE GENOMIC DNA]</scope>
    <source>
        <strain evidence="7 8">CGMCC 1.16330</strain>
    </source>
</reference>
<sequence length="332" mass="36491">MFDWDDLKFFLEVARQGRLGPAARQLRVDIATVSRRVAELERAFGTKLFERTAEGFELTAAARHLLPHAEAIEAHTRAMAEAAGPGRRASGRVRLATMEGIASQYLARRLPALRETHPDLLVELVTSPALFNLTRREADISLSFVPVSGARLRMRQVGAFSLFLYAAPAYLKRHGSPRTRADLAQHAFVDYVEDLVQIREVHWLLDVVAEPRVVFRSSSMFAQQTAAAAGAGLVLLPSFAGETDRRLVPVLKPEVTIQRPIFLACHEDLADLPRVQALTRFLEATIAADTAFLLKGGPLAPAGAQDVWPDPRAPALPDLGPSRNNAERRSTA</sequence>
<evidence type="ECO:0000256" key="3">
    <source>
        <dbReference type="ARBA" id="ARBA00023125"/>
    </source>
</evidence>
<evidence type="ECO:0000256" key="5">
    <source>
        <dbReference type="SAM" id="MobiDB-lite"/>
    </source>
</evidence>
<dbReference type="InterPro" id="IPR036388">
    <property type="entry name" value="WH-like_DNA-bd_sf"/>
</dbReference>
<evidence type="ECO:0000256" key="4">
    <source>
        <dbReference type="ARBA" id="ARBA00023163"/>
    </source>
</evidence>
<name>A0A8J2ZCI5_9PROT</name>
<accession>A0A8J2ZCI5</accession>
<proteinExistence type="inferred from homology"/>
<dbReference type="PROSITE" id="PS50931">
    <property type="entry name" value="HTH_LYSR"/>
    <property type="match status" value="1"/>
</dbReference>
<evidence type="ECO:0000313" key="8">
    <source>
        <dbReference type="Proteomes" id="UP000597507"/>
    </source>
</evidence>
<organism evidence="7 8">
    <name type="scientific">Caldovatus sediminis</name>
    <dbReference type="NCBI Taxonomy" id="2041189"/>
    <lineage>
        <taxon>Bacteria</taxon>
        <taxon>Pseudomonadati</taxon>
        <taxon>Pseudomonadota</taxon>
        <taxon>Alphaproteobacteria</taxon>
        <taxon>Acetobacterales</taxon>
        <taxon>Roseomonadaceae</taxon>
        <taxon>Caldovatus</taxon>
    </lineage>
</organism>
<keyword evidence="2" id="KW-0805">Transcription regulation</keyword>
<dbReference type="Gene3D" id="1.10.10.10">
    <property type="entry name" value="Winged helix-like DNA-binding domain superfamily/Winged helix DNA-binding domain"/>
    <property type="match status" value="1"/>
</dbReference>
<evidence type="ECO:0000313" key="7">
    <source>
        <dbReference type="EMBL" id="GGG39676.1"/>
    </source>
</evidence>
<keyword evidence="8" id="KW-1185">Reference proteome</keyword>
<dbReference type="GO" id="GO:0043565">
    <property type="term" value="F:sequence-specific DNA binding"/>
    <property type="evidence" value="ECO:0007669"/>
    <property type="project" value="TreeGrafter"/>
</dbReference>
<dbReference type="RefSeq" id="WP_188901422.1">
    <property type="nucleotide sequence ID" value="NZ_BMKS01000008.1"/>
</dbReference>
<dbReference type="GO" id="GO:0006351">
    <property type="term" value="P:DNA-templated transcription"/>
    <property type="evidence" value="ECO:0007669"/>
    <property type="project" value="TreeGrafter"/>
</dbReference>
<evidence type="ECO:0000256" key="2">
    <source>
        <dbReference type="ARBA" id="ARBA00023015"/>
    </source>
</evidence>
<dbReference type="PANTHER" id="PTHR30537">
    <property type="entry name" value="HTH-TYPE TRANSCRIPTIONAL REGULATOR"/>
    <property type="match status" value="1"/>
</dbReference>
<keyword evidence="4" id="KW-0804">Transcription</keyword>
<dbReference type="Gene3D" id="3.40.190.290">
    <property type="match status" value="1"/>
</dbReference>
<dbReference type="InterPro" id="IPR036390">
    <property type="entry name" value="WH_DNA-bd_sf"/>
</dbReference>
<dbReference type="InterPro" id="IPR000847">
    <property type="entry name" value="LysR_HTH_N"/>
</dbReference>
<evidence type="ECO:0000256" key="1">
    <source>
        <dbReference type="ARBA" id="ARBA00009437"/>
    </source>
</evidence>
<keyword evidence="3" id="KW-0238">DNA-binding</keyword>
<comment type="similarity">
    <text evidence="1">Belongs to the LysR transcriptional regulatory family.</text>
</comment>
<feature type="region of interest" description="Disordered" evidence="5">
    <location>
        <begin position="304"/>
        <end position="332"/>
    </location>
</feature>
<dbReference type="GO" id="GO:0003700">
    <property type="term" value="F:DNA-binding transcription factor activity"/>
    <property type="evidence" value="ECO:0007669"/>
    <property type="project" value="InterPro"/>
</dbReference>
<dbReference type="AlphaFoldDB" id="A0A8J2ZCI5"/>
<dbReference type="EMBL" id="BMKS01000008">
    <property type="protein sequence ID" value="GGG39676.1"/>
    <property type="molecule type" value="Genomic_DNA"/>
</dbReference>
<feature type="domain" description="HTH lysR-type" evidence="6">
    <location>
        <begin position="2"/>
        <end position="59"/>
    </location>
</feature>
<protein>
    <submittedName>
        <fullName evidence="7">Transcriptional regulator</fullName>
    </submittedName>
</protein>
<gene>
    <name evidence="7" type="ORF">GCM10010964_29060</name>
</gene>
<dbReference type="SUPFAM" id="SSF53850">
    <property type="entry name" value="Periplasmic binding protein-like II"/>
    <property type="match status" value="1"/>
</dbReference>
<dbReference type="SUPFAM" id="SSF46785">
    <property type="entry name" value="Winged helix' DNA-binding domain"/>
    <property type="match status" value="1"/>
</dbReference>
<dbReference type="InterPro" id="IPR005119">
    <property type="entry name" value="LysR_subst-bd"/>
</dbReference>
<dbReference type="Proteomes" id="UP000597507">
    <property type="component" value="Unassembled WGS sequence"/>
</dbReference>
<dbReference type="Pfam" id="PF03466">
    <property type="entry name" value="LysR_substrate"/>
    <property type="match status" value="1"/>
</dbReference>
<dbReference type="Pfam" id="PF00126">
    <property type="entry name" value="HTH_1"/>
    <property type="match status" value="1"/>
</dbReference>
<dbReference type="InterPro" id="IPR058163">
    <property type="entry name" value="LysR-type_TF_proteobact-type"/>
</dbReference>